<dbReference type="SUPFAM" id="SSF46785">
    <property type="entry name" value="Winged helix' DNA-binding domain"/>
    <property type="match status" value="1"/>
</dbReference>
<name>A0A1H6B5E7_9ACTN</name>
<keyword evidence="4" id="KW-1185">Reference proteome</keyword>
<dbReference type="Gene3D" id="1.10.10.10">
    <property type="entry name" value="Winged helix-like DNA-binding domain superfamily/Winged helix DNA-binding domain"/>
    <property type="match status" value="1"/>
</dbReference>
<comment type="similarity">
    <text evidence="1">Belongs to the ROK (NagC/XylR) family.</text>
</comment>
<evidence type="ECO:0000313" key="4">
    <source>
        <dbReference type="Proteomes" id="UP000236754"/>
    </source>
</evidence>
<protein>
    <submittedName>
        <fullName evidence="3">Sugar kinase of the NBD/HSP70 family, may contain an N-terminal HTH domain</fullName>
    </submittedName>
</protein>
<reference evidence="3 4" key="1">
    <citation type="submission" date="2016-10" db="EMBL/GenBank/DDBJ databases">
        <authorList>
            <person name="de Groot N.N."/>
        </authorList>
    </citation>
    <scope>NUCLEOTIDE SEQUENCE [LARGE SCALE GENOMIC DNA]</scope>
    <source>
        <strain evidence="3 4">CGMCC 4.2023</strain>
    </source>
</reference>
<dbReference type="Pfam" id="PF00480">
    <property type="entry name" value="ROK"/>
    <property type="match status" value="1"/>
</dbReference>
<gene>
    <name evidence="3" type="ORF">SAMN05216223_106194</name>
</gene>
<dbReference type="InterPro" id="IPR036390">
    <property type="entry name" value="WH_DNA-bd_sf"/>
</dbReference>
<dbReference type="RefSeq" id="WP_103886469.1">
    <property type="nucleotide sequence ID" value="NZ_FNVU01000006.1"/>
</dbReference>
<dbReference type="Gene3D" id="3.30.420.40">
    <property type="match status" value="2"/>
</dbReference>
<keyword evidence="3" id="KW-0418">Kinase</keyword>
<dbReference type="PANTHER" id="PTHR18964:SF149">
    <property type="entry name" value="BIFUNCTIONAL UDP-N-ACETYLGLUCOSAMINE 2-EPIMERASE_N-ACETYLMANNOSAMINE KINASE"/>
    <property type="match status" value="1"/>
</dbReference>
<dbReference type="InterPro" id="IPR043129">
    <property type="entry name" value="ATPase_NBD"/>
</dbReference>
<dbReference type="GO" id="GO:0003700">
    <property type="term" value="F:DNA-binding transcription factor activity"/>
    <property type="evidence" value="ECO:0007669"/>
    <property type="project" value="InterPro"/>
</dbReference>
<feature type="domain" description="HTH marR-type" evidence="2">
    <location>
        <begin position="19"/>
        <end position="71"/>
    </location>
</feature>
<dbReference type="EMBL" id="FNVU01000006">
    <property type="protein sequence ID" value="SEG55336.1"/>
    <property type="molecule type" value="Genomic_DNA"/>
</dbReference>
<dbReference type="InterPro" id="IPR000835">
    <property type="entry name" value="HTH_MarR-typ"/>
</dbReference>
<evidence type="ECO:0000313" key="3">
    <source>
        <dbReference type="EMBL" id="SEG55336.1"/>
    </source>
</evidence>
<proteinExistence type="inferred from homology"/>
<dbReference type="SUPFAM" id="SSF53067">
    <property type="entry name" value="Actin-like ATPase domain"/>
    <property type="match status" value="1"/>
</dbReference>
<evidence type="ECO:0000256" key="1">
    <source>
        <dbReference type="ARBA" id="ARBA00006479"/>
    </source>
</evidence>
<organism evidence="3 4">
    <name type="scientific">Actinacidiphila yanglinensis</name>
    <dbReference type="NCBI Taxonomy" id="310779"/>
    <lineage>
        <taxon>Bacteria</taxon>
        <taxon>Bacillati</taxon>
        <taxon>Actinomycetota</taxon>
        <taxon>Actinomycetes</taxon>
        <taxon>Kitasatosporales</taxon>
        <taxon>Streptomycetaceae</taxon>
        <taxon>Actinacidiphila</taxon>
    </lineage>
</organism>
<keyword evidence="3" id="KW-0808">Transferase</keyword>
<dbReference type="InterPro" id="IPR000600">
    <property type="entry name" value="ROK"/>
</dbReference>
<dbReference type="OrthoDB" id="9810372at2"/>
<dbReference type="Pfam" id="PF12802">
    <property type="entry name" value="MarR_2"/>
    <property type="match status" value="1"/>
</dbReference>
<dbReference type="PANTHER" id="PTHR18964">
    <property type="entry name" value="ROK (REPRESSOR, ORF, KINASE) FAMILY"/>
    <property type="match status" value="1"/>
</dbReference>
<evidence type="ECO:0000259" key="2">
    <source>
        <dbReference type="Pfam" id="PF12802"/>
    </source>
</evidence>
<dbReference type="InterPro" id="IPR036388">
    <property type="entry name" value="WH-like_DNA-bd_sf"/>
</dbReference>
<sequence length="400" mass="40775">MANGAGASGTAVLRELNRIAVLDVVRRAAPVPLRITEIADRTGLARPTVRQAVDLLIEQDWLVAVPGPDDRSVGRPATRFALDGRSRPVLGVDVGPHRVTAVVAEVGGRYLAVVRKAVGRSRAQDVLSAMDAAVRSALEEARVAPDSVAAATAASPGLIDAGSGTVTLAPSVGGWPSLAIVEHVSAVVPCRVRLENDANLAALALARAQGDPHGTLLAVQWGERLGAGIVIDGRLHRGARNAAGEIGFIGDGARLVTEGGRGELESRLSSEAIGRRGIEAAALHPRSDLATRIAAGADPAAAVFSAATRRDRAALAVVDEVAATFARAVAPVVLALAPDALVIGGGVARAGPVLARAIAEHLGERALVCPQVTLSELAEDSVVSGAVQLSTDDVWAAALS</sequence>
<dbReference type="Proteomes" id="UP000236754">
    <property type="component" value="Unassembled WGS sequence"/>
</dbReference>
<accession>A0A1H6B5E7</accession>
<dbReference type="AlphaFoldDB" id="A0A1H6B5E7"/>
<dbReference type="GO" id="GO:0016301">
    <property type="term" value="F:kinase activity"/>
    <property type="evidence" value="ECO:0007669"/>
    <property type="project" value="UniProtKB-KW"/>
</dbReference>